<evidence type="ECO:0000256" key="2">
    <source>
        <dbReference type="ARBA" id="ARBA00022491"/>
    </source>
</evidence>
<evidence type="ECO:0000313" key="8">
    <source>
        <dbReference type="Proteomes" id="UP000639403"/>
    </source>
</evidence>
<reference evidence="7" key="2">
    <citation type="journal article" name="Front. Microbiol.">
        <title>Degradative Capacity of Two Strains of Rhodonia placenta: From Phenotype to Genotype.</title>
        <authorList>
            <person name="Kolle M."/>
            <person name="Horta M.A.C."/>
            <person name="Nowrousian M."/>
            <person name="Ohm R.A."/>
            <person name="Benz J.P."/>
            <person name="Pilgard A."/>
        </authorList>
    </citation>
    <scope>NUCLEOTIDE SEQUENCE</scope>
    <source>
        <strain evidence="7">FPRL280</strain>
    </source>
</reference>
<comment type="caution">
    <text evidence="7">The sequence shown here is derived from an EMBL/GenBank/DDBJ whole genome shotgun (WGS) entry which is preliminary data.</text>
</comment>
<feature type="compositionally biased region" description="Basic and acidic residues" evidence="6">
    <location>
        <begin position="366"/>
        <end position="380"/>
    </location>
</feature>
<sequence length="409" mass="45464">MRAELGHARIAGAGPGSITRDASSTVRCSIVDGPLFPEAFSPPATDRAAWREHTTRRTVFTRAIAHSEYADGAQSPGPPGSSTRLLNVRDALGYLDAIKAQFQDRPEVYNRFLDIMKDFKYQVKDVSARTSFILRYDVIVSRRVCLSGIDTPGVIARVSMLFHSSPYLIQSFNTFLPPGYRIDVSTDPQNPGMVTVTTPTSVDVQYITPFPPDHPFSPSIMFAPPAAGPQAVSAASFPGNLGNGTNEGMATIGELNHAIQFLNKVKMRFEEDPDTYEQFLETLHAYQRQPQDSQVYARVQALFKDAPDLVNEFCDFWPEALGPSSQHLGLLNQTVVQNSSIKRQQTPYIPPLEKRNNQLQGRQSGRPRERRCCPRPEPVDRPPVPRGVLAHVRDVRRAVKPLHVHVEAP</sequence>
<dbReference type="SUPFAM" id="SSF47762">
    <property type="entry name" value="PAH2 domain"/>
    <property type="match status" value="2"/>
</dbReference>
<keyword evidence="4 5" id="KW-0539">Nucleus</keyword>
<feature type="region of interest" description="Disordered" evidence="6">
    <location>
        <begin position="342"/>
        <end position="385"/>
    </location>
</feature>
<dbReference type="FunFam" id="1.20.1160.11:FF:000003">
    <property type="entry name" value="Paired amphipathic helix SIN3-like protein"/>
    <property type="match status" value="1"/>
</dbReference>
<name>A0A8H7P5M9_9APHY</name>
<evidence type="ECO:0000256" key="6">
    <source>
        <dbReference type="SAM" id="MobiDB-lite"/>
    </source>
</evidence>
<evidence type="ECO:0000256" key="1">
    <source>
        <dbReference type="ARBA" id="ARBA00004123"/>
    </source>
</evidence>
<dbReference type="PROSITE" id="PS51477">
    <property type="entry name" value="PAH"/>
    <property type="match status" value="2"/>
</dbReference>
<organism evidence="7 8">
    <name type="scientific">Rhodonia placenta</name>
    <dbReference type="NCBI Taxonomy" id="104341"/>
    <lineage>
        <taxon>Eukaryota</taxon>
        <taxon>Fungi</taxon>
        <taxon>Dikarya</taxon>
        <taxon>Basidiomycota</taxon>
        <taxon>Agaricomycotina</taxon>
        <taxon>Agaricomycetes</taxon>
        <taxon>Polyporales</taxon>
        <taxon>Adustoporiaceae</taxon>
        <taxon>Rhodonia</taxon>
    </lineage>
</organism>
<evidence type="ECO:0008006" key="9">
    <source>
        <dbReference type="Google" id="ProtNLM"/>
    </source>
</evidence>
<dbReference type="GO" id="GO:0003714">
    <property type="term" value="F:transcription corepressor activity"/>
    <property type="evidence" value="ECO:0007669"/>
    <property type="project" value="InterPro"/>
</dbReference>
<evidence type="ECO:0000313" key="7">
    <source>
        <dbReference type="EMBL" id="KAF9817412.1"/>
    </source>
</evidence>
<dbReference type="PANTHER" id="PTHR12346">
    <property type="entry name" value="SIN3B-RELATED"/>
    <property type="match status" value="1"/>
</dbReference>
<evidence type="ECO:0000256" key="5">
    <source>
        <dbReference type="PROSITE-ProRule" id="PRU00810"/>
    </source>
</evidence>
<dbReference type="GO" id="GO:0033698">
    <property type="term" value="C:Rpd3L complex"/>
    <property type="evidence" value="ECO:0007669"/>
    <property type="project" value="UniProtKB-ARBA"/>
</dbReference>
<reference evidence="7" key="1">
    <citation type="submission" date="2020-11" db="EMBL/GenBank/DDBJ databases">
        <authorList>
            <person name="Koelle M."/>
            <person name="Horta M.A.C."/>
            <person name="Nowrousian M."/>
            <person name="Ohm R.A."/>
            <person name="Benz P."/>
            <person name="Pilgard A."/>
        </authorList>
    </citation>
    <scope>NUCLEOTIDE SEQUENCE</scope>
    <source>
        <strain evidence="7">FPRL280</strain>
    </source>
</reference>
<dbReference type="PANTHER" id="PTHR12346:SF0">
    <property type="entry name" value="SIN3A, ISOFORM G"/>
    <property type="match status" value="1"/>
</dbReference>
<dbReference type="FunFam" id="1.20.1160.11:FF:000001">
    <property type="entry name" value="Paired amphipathic helix protein Sin3"/>
    <property type="match status" value="1"/>
</dbReference>
<evidence type="ECO:0000256" key="3">
    <source>
        <dbReference type="ARBA" id="ARBA00022737"/>
    </source>
</evidence>
<protein>
    <recommendedName>
        <fullName evidence="9">PAH2 domain-containing protein</fullName>
    </recommendedName>
</protein>
<dbReference type="AlphaFoldDB" id="A0A8H7P5M9"/>
<dbReference type="InterPro" id="IPR039774">
    <property type="entry name" value="Sin3-like"/>
</dbReference>
<accession>A0A8H7P5M9</accession>
<dbReference type="GO" id="GO:0000122">
    <property type="term" value="P:negative regulation of transcription by RNA polymerase II"/>
    <property type="evidence" value="ECO:0007669"/>
    <property type="project" value="TreeGrafter"/>
</dbReference>
<dbReference type="Gene3D" id="1.20.1160.11">
    <property type="entry name" value="Paired amphipathic helix"/>
    <property type="match status" value="2"/>
</dbReference>
<keyword evidence="2" id="KW-0678">Repressor</keyword>
<comment type="subcellular location">
    <subcellularLocation>
        <location evidence="1 5">Nucleus</location>
    </subcellularLocation>
</comment>
<dbReference type="Pfam" id="PF02671">
    <property type="entry name" value="PAH"/>
    <property type="match status" value="2"/>
</dbReference>
<dbReference type="InterPro" id="IPR036600">
    <property type="entry name" value="PAH_sf"/>
</dbReference>
<feature type="region of interest" description="Disordered" evidence="6">
    <location>
        <begin position="1"/>
        <end position="23"/>
    </location>
</feature>
<dbReference type="InterPro" id="IPR003822">
    <property type="entry name" value="PAH"/>
</dbReference>
<gene>
    <name evidence="7" type="ORF">IEO21_03466</name>
</gene>
<dbReference type="Proteomes" id="UP000639403">
    <property type="component" value="Unassembled WGS sequence"/>
</dbReference>
<proteinExistence type="predicted"/>
<dbReference type="EMBL" id="JADOXO010000043">
    <property type="protein sequence ID" value="KAF9817412.1"/>
    <property type="molecule type" value="Genomic_DNA"/>
</dbReference>
<keyword evidence="3" id="KW-0677">Repeat</keyword>
<evidence type="ECO:0000256" key="4">
    <source>
        <dbReference type="ARBA" id="ARBA00023242"/>
    </source>
</evidence>
<dbReference type="GO" id="GO:0010628">
    <property type="term" value="P:positive regulation of gene expression"/>
    <property type="evidence" value="ECO:0007669"/>
    <property type="project" value="UniProtKB-ARBA"/>
</dbReference>